<feature type="compositionally biased region" description="Low complexity" evidence="1">
    <location>
        <begin position="60"/>
        <end position="74"/>
    </location>
</feature>
<protein>
    <submittedName>
        <fullName evidence="2">Uncharacterized protein</fullName>
    </submittedName>
</protein>
<accession>A0A0G4MIX2</accession>
<reference evidence="3" key="1">
    <citation type="submission" date="2015-05" db="EMBL/GenBank/DDBJ databases">
        <authorList>
            <person name="Fogelqvist Johan"/>
        </authorList>
    </citation>
    <scope>NUCLEOTIDE SEQUENCE [LARGE SCALE GENOMIC DNA]</scope>
</reference>
<dbReference type="EMBL" id="CVQH01022840">
    <property type="protein sequence ID" value="CRK34087.1"/>
    <property type="molecule type" value="Genomic_DNA"/>
</dbReference>
<dbReference type="Proteomes" id="UP000044602">
    <property type="component" value="Unassembled WGS sequence"/>
</dbReference>
<proteinExistence type="predicted"/>
<name>A0A0G4MIX2_VERLO</name>
<dbReference type="AlphaFoldDB" id="A0A0G4MIX2"/>
<keyword evidence="3" id="KW-1185">Reference proteome</keyword>
<feature type="non-terminal residue" evidence="2">
    <location>
        <position position="132"/>
    </location>
</feature>
<feature type="compositionally biased region" description="Basic and acidic residues" evidence="1">
    <location>
        <begin position="96"/>
        <end position="105"/>
    </location>
</feature>
<feature type="compositionally biased region" description="Basic residues" evidence="1">
    <location>
        <begin position="46"/>
        <end position="59"/>
    </location>
</feature>
<sequence>RPQPQEHDAPPLGHPRQLHGPLPPRLRLPDSRRRRPDLLPLLLPRHDRHRRPPLPRHPRLLAAPHLPFHLQLPLDPRRLRHRPAHHARARGAARPRPQDRRRPPDQAEQEDCLWRPGRVVRARVHLHHGVHG</sequence>
<evidence type="ECO:0000313" key="3">
    <source>
        <dbReference type="Proteomes" id="UP000044602"/>
    </source>
</evidence>
<feature type="non-terminal residue" evidence="2">
    <location>
        <position position="1"/>
    </location>
</feature>
<evidence type="ECO:0000313" key="2">
    <source>
        <dbReference type="EMBL" id="CRK34087.1"/>
    </source>
</evidence>
<organism evidence="2 3">
    <name type="scientific">Verticillium longisporum</name>
    <name type="common">Verticillium dahliae var. longisporum</name>
    <dbReference type="NCBI Taxonomy" id="100787"/>
    <lineage>
        <taxon>Eukaryota</taxon>
        <taxon>Fungi</taxon>
        <taxon>Dikarya</taxon>
        <taxon>Ascomycota</taxon>
        <taxon>Pezizomycotina</taxon>
        <taxon>Sordariomycetes</taxon>
        <taxon>Hypocreomycetidae</taxon>
        <taxon>Glomerellales</taxon>
        <taxon>Plectosphaerellaceae</taxon>
        <taxon>Verticillium</taxon>
    </lineage>
</organism>
<feature type="compositionally biased region" description="Basic residues" evidence="1">
    <location>
        <begin position="78"/>
        <end position="93"/>
    </location>
</feature>
<feature type="compositionally biased region" description="Low complexity" evidence="1">
    <location>
        <begin position="10"/>
        <end position="20"/>
    </location>
</feature>
<evidence type="ECO:0000256" key="1">
    <source>
        <dbReference type="SAM" id="MobiDB-lite"/>
    </source>
</evidence>
<feature type="region of interest" description="Disordered" evidence="1">
    <location>
        <begin position="1"/>
        <end position="112"/>
    </location>
</feature>
<gene>
    <name evidence="2" type="ORF">BN1708_019401</name>
</gene>